<protein>
    <recommendedName>
        <fullName evidence="2">ATP-grasp domain-containing protein</fullName>
    </recommendedName>
</protein>
<feature type="domain" description="ATP-grasp" evidence="2">
    <location>
        <begin position="207"/>
        <end position="460"/>
    </location>
</feature>
<gene>
    <name evidence="3" type="ORF">OU682_05410</name>
</gene>
<dbReference type="SUPFAM" id="SSF56059">
    <property type="entry name" value="Glutathione synthetase ATP-binding domain-like"/>
    <property type="match status" value="1"/>
</dbReference>
<comment type="caution">
    <text evidence="3">The sequence shown here is derived from an EMBL/GenBank/DDBJ whole genome shotgun (WGS) entry which is preliminary data.</text>
</comment>
<keyword evidence="1" id="KW-0547">Nucleotide-binding</keyword>
<dbReference type="InterPro" id="IPR013651">
    <property type="entry name" value="ATP-grasp_RimK-type"/>
</dbReference>
<name>A0ABT4J1R3_9RHOB</name>
<dbReference type="Gene3D" id="3.30.470.20">
    <property type="entry name" value="ATP-grasp fold, B domain"/>
    <property type="match status" value="2"/>
</dbReference>
<dbReference type="Pfam" id="PF08443">
    <property type="entry name" value="RimK"/>
    <property type="match status" value="1"/>
</dbReference>
<proteinExistence type="predicted"/>
<dbReference type="Proteomes" id="UP001149822">
    <property type="component" value="Unassembled WGS sequence"/>
</dbReference>
<keyword evidence="1" id="KW-0067">ATP-binding</keyword>
<evidence type="ECO:0000259" key="2">
    <source>
        <dbReference type="PROSITE" id="PS50975"/>
    </source>
</evidence>
<dbReference type="PANTHER" id="PTHR21621">
    <property type="entry name" value="RIBOSOMAL PROTEIN S6 MODIFICATION PROTEIN"/>
    <property type="match status" value="1"/>
</dbReference>
<dbReference type="PROSITE" id="PS50975">
    <property type="entry name" value="ATP_GRASP"/>
    <property type="match status" value="1"/>
</dbReference>
<organism evidence="3 4">
    <name type="scientific">Paracoccus benzoatiresistens</name>
    <dbReference type="NCBI Taxonomy" id="2997341"/>
    <lineage>
        <taxon>Bacteria</taxon>
        <taxon>Pseudomonadati</taxon>
        <taxon>Pseudomonadota</taxon>
        <taxon>Alphaproteobacteria</taxon>
        <taxon>Rhodobacterales</taxon>
        <taxon>Paracoccaceae</taxon>
        <taxon>Paracoccus</taxon>
    </lineage>
</organism>
<evidence type="ECO:0000313" key="3">
    <source>
        <dbReference type="EMBL" id="MCZ0961054.1"/>
    </source>
</evidence>
<dbReference type="InterPro" id="IPR011761">
    <property type="entry name" value="ATP-grasp"/>
</dbReference>
<accession>A0ABT4J1R3</accession>
<keyword evidence="4" id="KW-1185">Reference proteome</keyword>
<evidence type="ECO:0000256" key="1">
    <source>
        <dbReference type="PROSITE-ProRule" id="PRU00409"/>
    </source>
</evidence>
<dbReference type="EMBL" id="JAPTYD010000004">
    <property type="protein sequence ID" value="MCZ0961054.1"/>
    <property type="molecule type" value="Genomic_DNA"/>
</dbReference>
<reference evidence="3" key="1">
    <citation type="submission" date="2022-12" db="EMBL/GenBank/DDBJ databases">
        <title>Paracoccus sp. EF6 isolated from a lake water.</title>
        <authorList>
            <person name="Liu H."/>
        </authorList>
    </citation>
    <scope>NUCLEOTIDE SEQUENCE</scope>
    <source>
        <strain evidence="3">EF6</strain>
    </source>
</reference>
<dbReference type="PANTHER" id="PTHR21621:SF0">
    <property type="entry name" value="BETA-CITRYLGLUTAMATE SYNTHASE B-RELATED"/>
    <property type="match status" value="1"/>
</dbReference>
<dbReference type="InterPro" id="IPR005479">
    <property type="entry name" value="CPAse_ATP-bd"/>
</dbReference>
<sequence>MRATSAGAAGRVVDPRAVTSLRRALVFMRPTILNFAGWRLLRRSETAWPAAAVAEVMAVIMQRYVGWPVTYCAYRPAEAEDGAEGSRQAQGTAIFQTTDARIGLPAAQAGFAVVQALVDGVTGPELRRAIRSQLRAFLEPTMPATPSADALLLARVAGERGIPWQVVGRSGYVQIGLGRQACIVKGTESTLTSAIGVKMAKDKGMANRVLADAGLPVAGQRTARTEKAALAAARELGYPLVVKPFNGNMGRDITVGVSNEDEMRKAFARAVGHSGKAVIETLIPGEETRLLVVGGKFLAAMNRQPAQVTGDGTRSVADLVKEENRRPERDGLLKGAHALMKPIQLDEDARAVLAQQELTVDAVPAAGRQVFLRRESNLSRGGVAIDVTDKIHPSIRQVAEAAARRLRLDVCGVDFLSTDFTRPWQETGGAICEVNSRPGVSMQLAATPEERRDVILSSIFDALVGEGEYRGLPVVALVGAPEATARMRQTLETLAGRAGCRLGIMGEASGLAPSSRALETVADLFQADDIDAALIVLTPRQLLERGLGLPRIAAAVTWSDLVSQTSAVRRILGRLAGDVLLAEDRAAAERAAAAALGLPSGPSAGRPASGKKLAV</sequence>
<evidence type="ECO:0000313" key="4">
    <source>
        <dbReference type="Proteomes" id="UP001149822"/>
    </source>
</evidence>
<dbReference type="Pfam" id="PF02786">
    <property type="entry name" value="CPSase_L_D2"/>
    <property type="match status" value="1"/>
</dbReference>